<accession>A0A5B8W4C2</accession>
<name>A0A5B8W4C2_9SPHI</name>
<evidence type="ECO:0000313" key="3">
    <source>
        <dbReference type="Proteomes" id="UP000321362"/>
    </source>
</evidence>
<sequence length="190" mass="19853">MKTMTKIIAGAFTAAAIFIGSNVNAQTTPANKLRFGIGLEAGIPTGDIHDYSKFELGGTGRLQYGVNNNVALTLTSGYYNFFGKTYTSSVTTPTGTATSTFKARSLGMIPVKAGVKAFVSDGFYLSGEAGAGFEVHPTVAGGDKNTKLILSPGLGYATKSWDIGARYENFSGQGNNYGLVGLRLAYGFGL</sequence>
<keyword evidence="1" id="KW-0732">Signal</keyword>
<protein>
    <recommendedName>
        <fullName evidence="4">Porin family protein</fullName>
    </recommendedName>
</protein>
<feature type="chain" id="PRO_5022844784" description="Porin family protein" evidence="1">
    <location>
        <begin position="26"/>
        <end position="190"/>
    </location>
</feature>
<dbReference type="KEGG" id="mgk:FSB76_21480"/>
<dbReference type="RefSeq" id="WP_147056976.1">
    <property type="nucleotide sequence ID" value="NZ_CP042437.1"/>
</dbReference>
<dbReference type="OrthoDB" id="791021at2"/>
<evidence type="ECO:0000313" key="2">
    <source>
        <dbReference type="EMBL" id="QEC78389.1"/>
    </source>
</evidence>
<dbReference type="AlphaFoldDB" id="A0A5B8W4C2"/>
<keyword evidence="3" id="KW-1185">Reference proteome</keyword>
<feature type="signal peptide" evidence="1">
    <location>
        <begin position="1"/>
        <end position="25"/>
    </location>
</feature>
<reference evidence="2 3" key="1">
    <citation type="journal article" date="2013" name="J. Microbiol.">
        <title>Mucilaginibacter ginsenosidivorax sp. nov., with ginsenoside converting activity isolated from sediment.</title>
        <authorList>
            <person name="Kim J.K."/>
            <person name="Choi T.E."/>
            <person name="Liu Q.M."/>
            <person name="Park H.Y."/>
            <person name="Yi T.H."/>
            <person name="Yoon M.H."/>
            <person name="Kim S.C."/>
            <person name="Im W.T."/>
        </authorList>
    </citation>
    <scope>NUCLEOTIDE SEQUENCE [LARGE SCALE GENOMIC DNA]</scope>
    <source>
        <strain evidence="2 3">KHI28</strain>
    </source>
</reference>
<proteinExistence type="predicted"/>
<organism evidence="2 3">
    <name type="scientific">Mucilaginibacter ginsenosidivorax</name>
    <dbReference type="NCBI Taxonomy" id="862126"/>
    <lineage>
        <taxon>Bacteria</taxon>
        <taxon>Pseudomonadati</taxon>
        <taxon>Bacteroidota</taxon>
        <taxon>Sphingobacteriia</taxon>
        <taxon>Sphingobacteriales</taxon>
        <taxon>Sphingobacteriaceae</taxon>
        <taxon>Mucilaginibacter</taxon>
    </lineage>
</organism>
<evidence type="ECO:0008006" key="4">
    <source>
        <dbReference type="Google" id="ProtNLM"/>
    </source>
</evidence>
<dbReference type="EMBL" id="CP042437">
    <property type="protein sequence ID" value="QEC78389.1"/>
    <property type="molecule type" value="Genomic_DNA"/>
</dbReference>
<evidence type="ECO:0000256" key="1">
    <source>
        <dbReference type="SAM" id="SignalP"/>
    </source>
</evidence>
<dbReference type="Proteomes" id="UP000321362">
    <property type="component" value="Chromosome"/>
</dbReference>
<gene>
    <name evidence="2" type="ORF">FSB76_21480</name>
</gene>